<keyword evidence="4 7" id="KW-0694">RNA-binding</keyword>
<dbReference type="Pfam" id="PF02290">
    <property type="entry name" value="SRP14"/>
    <property type="match status" value="1"/>
</dbReference>
<evidence type="ECO:0000256" key="1">
    <source>
        <dbReference type="ARBA" id="ARBA00004496"/>
    </source>
</evidence>
<evidence type="ECO:0000256" key="4">
    <source>
        <dbReference type="ARBA" id="ARBA00022884"/>
    </source>
</evidence>
<dbReference type="HOGENOM" id="CLU_094309_1_0_1"/>
<sequence>MAQIRMSNDEVRKAIHTTKYAIAKQKTDFQTKFLSQLTTLLSSTHSAAHGSVYLTQKSLSDSTTESSSSPPRILIRATNGLSKPYRTAKPKTKESVKPKVKLATVVEAADLDTFYARYAEVCKKGMEGLRKRDKKKAKEKAKAKKRGNRR</sequence>
<dbReference type="Proteomes" id="UP000053617">
    <property type="component" value="Unassembled WGS sequence"/>
</dbReference>
<evidence type="ECO:0000313" key="10">
    <source>
        <dbReference type="Proteomes" id="UP000053617"/>
    </source>
</evidence>
<feature type="region of interest" description="Disordered" evidence="8">
    <location>
        <begin position="126"/>
        <end position="150"/>
    </location>
</feature>
<keyword evidence="6 7" id="KW-0687">Ribonucleoprotein</keyword>
<dbReference type="InterPro" id="IPR003210">
    <property type="entry name" value="Signal_recog_particle_SRP14"/>
</dbReference>
<reference evidence="9 10" key="1">
    <citation type="submission" date="2015-01" db="EMBL/GenBank/DDBJ databases">
        <title>The Genome Sequence of Rhinocladiella mackenzie CBS 650.93.</title>
        <authorList>
            <consortium name="The Broad Institute Genomics Platform"/>
            <person name="Cuomo C."/>
            <person name="de Hoog S."/>
            <person name="Gorbushina A."/>
            <person name="Stielow B."/>
            <person name="Teixiera M."/>
            <person name="Abouelleil A."/>
            <person name="Chapman S.B."/>
            <person name="Priest M."/>
            <person name="Young S.K."/>
            <person name="Wortman J."/>
            <person name="Nusbaum C."/>
            <person name="Birren B."/>
        </authorList>
    </citation>
    <scope>NUCLEOTIDE SEQUENCE [LARGE SCALE GENOMIC DNA]</scope>
    <source>
        <strain evidence="9 10">CBS 650.93</strain>
    </source>
</reference>
<organism evidence="9 10">
    <name type="scientific">Rhinocladiella mackenziei CBS 650.93</name>
    <dbReference type="NCBI Taxonomy" id="1442369"/>
    <lineage>
        <taxon>Eukaryota</taxon>
        <taxon>Fungi</taxon>
        <taxon>Dikarya</taxon>
        <taxon>Ascomycota</taxon>
        <taxon>Pezizomycotina</taxon>
        <taxon>Eurotiomycetes</taxon>
        <taxon>Chaetothyriomycetidae</taxon>
        <taxon>Chaetothyriales</taxon>
        <taxon>Herpotrichiellaceae</taxon>
        <taxon>Rhinocladiella</taxon>
    </lineage>
</organism>
<dbReference type="VEuPathDB" id="FungiDB:Z518_01856"/>
<keyword evidence="10" id="KW-1185">Reference proteome</keyword>
<dbReference type="SUPFAM" id="SSF54762">
    <property type="entry name" value="Signal recognition particle alu RNA binding heterodimer, SRP9/14"/>
    <property type="match status" value="1"/>
</dbReference>
<keyword evidence="3 7" id="KW-0963">Cytoplasm</keyword>
<comment type="subcellular location">
    <subcellularLocation>
        <location evidence="1 7">Cytoplasm</location>
    </subcellularLocation>
</comment>
<comment type="similarity">
    <text evidence="2 7">Belongs to the SRP14 family.</text>
</comment>
<gene>
    <name evidence="9" type="ORF">Z518_01856</name>
</gene>
<dbReference type="PANTHER" id="PTHR12013">
    <property type="entry name" value="SIGNAL RECOGNITION PARTICLE 14 KD PROTEIN"/>
    <property type="match status" value="1"/>
</dbReference>
<evidence type="ECO:0000256" key="8">
    <source>
        <dbReference type="SAM" id="MobiDB-lite"/>
    </source>
</evidence>
<keyword evidence="5 7" id="KW-0733">Signal recognition particle</keyword>
<evidence type="ECO:0000256" key="3">
    <source>
        <dbReference type="ARBA" id="ARBA00022490"/>
    </source>
</evidence>
<dbReference type="GO" id="GO:0006614">
    <property type="term" value="P:SRP-dependent cotranslational protein targeting to membrane"/>
    <property type="evidence" value="ECO:0007669"/>
    <property type="project" value="UniProtKB-UniRule"/>
</dbReference>
<dbReference type="OrthoDB" id="19209at2759"/>
<evidence type="ECO:0000256" key="6">
    <source>
        <dbReference type="ARBA" id="ARBA00023274"/>
    </source>
</evidence>
<dbReference type="STRING" id="1442369.A0A0D2H9N9"/>
<proteinExistence type="inferred from homology"/>
<name>A0A0D2H9N9_9EURO</name>
<dbReference type="GeneID" id="25289927"/>
<dbReference type="EMBL" id="KN847476">
    <property type="protein sequence ID" value="KIX07203.1"/>
    <property type="molecule type" value="Genomic_DNA"/>
</dbReference>
<dbReference type="Gene3D" id="3.30.720.10">
    <property type="entry name" value="Signal recognition particle alu RNA binding heterodimer, srp9/1"/>
    <property type="match status" value="1"/>
</dbReference>
<evidence type="ECO:0000256" key="7">
    <source>
        <dbReference type="RuleBase" id="RU368100"/>
    </source>
</evidence>
<dbReference type="AlphaFoldDB" id="A0A0D2H9N9"/>
<evidence type="ECO:0000313" key="9">
    <source>
        <dbReference type="EMBL" id="KIX07203.1"/>
    </source>
</evidence>
<dbReference type="GO" id="GO:0030942">
    <property type="term" value="F:endoplasmic reticulum signal peptide binding"/>
    <property type="evidence" value="ECO:0007669"/>
    <property type="project" value="UniProtKB-UniRule"/>
</dbReference>
<feature type="compositionally biased region" description="Basic residues" evidence="8">
    <location>
        <begin position="131"/>
        <end position="150"/>
    </location>
</feature>
<dbReference type="InterPro" id="IPR009018">
    <property type="entry name" value="Signal_recog_particle_SRP9/14"/>
</dbReference>
<comment type="function">
    <text evidence="7">Component of the signal recognition particle (SRP) complex, a ribonucleoprotein complex that mediates the cotranslational targeting of secretory and membrane proteins to the endoplasmic reticulum (ER).</text>
</comment>
<dbReference type="GO" id="GO:0005786">
    <property type="term" value="C:signal recognition particle, endoplasmic reticulum targeting"/>
    <property type="evidence" value="ECO:0007669"/>
    <property type="project" value="UniProtKB-UniRule"/>
</dbReference>
<evidence type="ECO:0000256" key="5">
    <source>
        <dbReference type="ARBA" id="ARBA00023135"/>
    </source>
</evidence>
<comment type="subunit">
    <text evidence="7">Component of a fungal signal recognition particle (SRP) complex that consists of a 7SL RNA molecule (scR1) and at least six protein subunits: SRP72, SRP68, SRP54, SEC65, SRP21 and SRP14.</text>
</comment>
<dbReference type="RefSeq" id="XP_013274339.1">
    <property type="nucleotide sequence ID" value="XM_013418885.1"/>
</dbReference>
<dbReference type="GO" id="GO:0008312">
    <property type="term" value="F:7S RNA binding"/>
    <property type="evidence" value="ECO:0007669"/>
    <property type="project" value="UniProtKB-UniRule"/>
</dbReference>
<accession>A0A0D2H9N9</accession>
<evidence type="ECO:0000256" key="2">
    <source>
        <dbReference type="ARBA" id="ARBA00010349"/>
    </source>
</evidence>
<protein>
    <recommendedName>
        <fullName evidence="7">Signal recognition particle subunit SRP14</fullName>
    </recommendedName>
    <alternativeName>
        <fullName evidence="7">Signal recognition particle 14 kDa protein</fullName>
    </alternativeName>
</protein>